<dbReference type="EMBL" id="QGGY01000015">
    <property type="protein sequence ID" value="PWJ72919.1"/>
    <property type="molecule type" value="Genomic_DNA"/>
</dbReference>
<evidence type="ECO:0000313" key="1">
    <source>
        <dbReference type="EMBL" id="PWJ72919.1"/>
    </source>
</evidence>
<accession>A0AB73SZL2</accession>
<gene>
    <name evidence="1" type="ORF">C7383_11575</name>
</gene>
<comment type="caution">
    <text evidence="1">The sequence shown here is derived from an EMBL/GenBank/DDBJ whole genome shotgun (WGS) entry which is preliminary data.</text>
</comment>
<reference evidence="1 2" key="1">
    <citation type="submission" date="2018-05" db="EMBL/GenBank/DDBJ databases">
        <authorList>
            <person name="Goeker M."/>
            <person name="Huntemann M."/>
            <person name="Clum A."/>
            <person name="Pillay M."/>
            <person name="Palaniappan K."/>
            <person name="Varghese N."/>
            <person name="Mikhailova N."/>
            <person name="Stamatis D."/>
            <person name="Reddy T."/>
            <person name="Daum C."/>
            <person name="Shapiro N."/>
            <person name="Ivanova N."/>
            <person name="Kyrpides N."/>
            <person name="Woyke T."/>
        </authorList>
    </citation>
    <scope>NUCLEOTIDE SEQUENCE [LARGE SCALE GENOMIC DNA]</scope>
    <source>
        <strain evidence="1 2">DSM 26524</strain>
    </source>
</reference>
<dbReference type="AlphaFoldDB" id="A0AB73SZL2"/>
<name>A0AB73SZL2_9FIRM</name>
<dbReference type="RefSeq" id="WP_257497872.1">
    <property type="nucleotide sequence ID" value="NZ_JANKBI010000015.1"/>
</dbReference>
<dbReference type="Proteomes" id="UP000245412">
    <property type="component" value="Unassembled WGS sequence"/>
</dbReference>
<sequence length="56" mass="6535">MNLSNKANEIADRLQHEATVKYSKQIAEVTAEQKGYIQACEDFARELRMYDRELTN</sequence>
<organism evidence="1 2">
    <name type="scientific">Murimonas intestini</name>
    <dbReference type="NCBI Taxonomy" id="1337051"/>
    <lineage>
        <taxon>Bacteria</taxon>
        <taxon>Bacillati</taxon>
        <taxon>Bacillota</taxon>
        <taxon>Clostridia</taxon>
        <taxon>Lachnospirales</taxon>
        <taxon>Lachnospiraceae</taxon>
        <taxon>Murimonas</taxon>
    </lineage>
</organism>
<protein>
    <submittedName>
        <fullName evidence="1">Uncharacterized protein</fullName>
    </submittedName>
</protein>
<evidence type="ECO:0000313" key="2">
    <source>
        <dbReference type="Proteomes" id="UP000245412"/>
    </source>
</evidence>
<keyword evidence="2" id="KW-1185">Reference proteome</keyword>
<proteinExistence type="predicted"/>